<protein>
    <submittedName>
        <fullName evidence="1">Uncharacterized protein</fullName>
    </submittedName>
</protein>
<organism evidence="1 2">
    <name type="scientific">Lithospermum erythrorhizon</name>
    <name type="common">Purple gromwell</name>
    <name type="synonym">Lithospermum officinale var. erythrorhizon</name>
    <dbReference type="NCBI Taxonomy" id="34254"/>
    <lineage>
        <taxon>Eukaryota</taxon>
        <taxon>Viridiplantae</taxon>
        <taxon>Streptophyta</taxon>
        <taxon>Embryophyta</taxon>
        <taxon>Tracheophyta</taxon>
        <taxon>Spermatophyta</taxon>
        <taxon>Magnoliopsida</taxon>
        <taxon>eudicotyledons</taxon>
        <taxon>Gunneridae</taxon>
        <taxon>Pentapetalae</taxon>
        <taxon>asterids</taxon>
        <taxon>lamiids</taxon>
        <taxon>Boraginales</taxon>
        <taxon>Boraginaceae</taxon>
        <taxon>Boraginoideae</taxon>
        <taxon>Lithospermeae</taxon>
        <taxon>Lithospermum</taxon>
    </lineage>
</organism>
<name>A0AAV3S2X2_LITER</name>
<accession>A0AAV3S2X2</accession>
<dbReference type="AlphaFoldDB" id="A0AAV3S2X2"/>
<reference evidence="1 2" key="1">
    <citation type="submission" date="2024-01" db="EMBL/GenBank/DDBJ databases">
        <title>The complete chloroplast genome sequence of Lithospermum erythrorhizon: insights into the phylogenetic relationship among Boraginaceae species and the maternal lineages of purple gromwells.</title>
        <authorList>
            <person name="Okada T."/>
            <person name="Watanabe K."/>
        </authorList>
    </citation>
    <scope>NUCLEOTIDE SEQUENCE [LARGE SCALE GENOMIC DNA]</scope>
</reference>
<proteinExistence type="predicted"/>
<dbReference type="EMBL" id="BAABME010013617">
    <property type="protein sequence ID" value="GAA0186356.1"/>
    <property type="molecule type" value="Genomic_DNA"/>
</dbReference>
<keyword evidence="2" id="KW-1185">Reference proteome</keyword>
<dbReference type="Proteomes" id="UP001454036">
    <property type="component" value="Unassembled WGS sequence"/>
</dbReference>
<comment type="caution">
    <text evidence="1">The sequence shown here is derived from an EMBL/GenBank/DDBJ whole genome shotgun (WGS) entry which is preliminary data.</text>
</comment>
<gene>
    <name evidence="1" type="ORF">LIER_33644</name>
</gene>
<evidence type="ECO:0000313" key="2">
    <source>
        <dbReference type="Proteomes" id="UP001454036"/>
    </source>
</evidence>
<evidence type="ECO:0000313" key="1">
    <source>
        <dbReference type="EMBL" id="GAA0186356.1"/>
    </source>
</evidence>
<sequence length="159" mass="17309">MVQSNSFAASLSDDDEELMCATDLIGTNIDEVNVALENEPHVPNDCVQPRAHALGDVPLPITAAASSLLIPDDSLEQQQSVKEFGKGMRHKRPSIISLGAVLSGVEHRHVGWREAMKKEIFALEANKTWVMESLPPGRKALDVNGCIRLNITLMAQLSV</sequence>